<dbReference type="EMBL" id="MLAU01022133">
    <property type="protein sequence ID" value="OIW21309.1"/>
    <property type="molecule type" value="Genomic_DNA"/>
</dbReference>
<organism evidence="2 3">
    <name type="scientific">Lupinus angustifolius</name>
    <name type="common">Narrow-leaved blue lupine</name>
    <dbReference type="NCBI Taxonomy" id="3871"/>
    <lineage>
        <taxon>Eukaryota</taxon>
        <taxon>Viridiplantae</taxon>
        <taxon>Streptophyta</taxon>
        <taxon>Embryophyta</taxon>
        <taxon>Tracheophyta</taxon>
        <taxon>Spermatophyta</taxon>
        <taxon>Magnoliopsida</taxon>
        <taxon>eudicotyledons</taxon>
        <taxon>Gunneridae</taxon>
        <taxon>Pentapetalae</taxon>
        <taxon>rosids</taxon>
        <taxon>fabids</taxon>
        <taxon>Fabales</taxon>
        <taxon>Fabaceae</taxon>
        <taxon>Papilionoideae</taxon>
        <taxon>50 kb inversion clade</taxon>
        <taxon>genistoids sensu lato</taxon>
        <taxon>core genistoids</taxon>
        <taxon>Genisteae</taxon>
        <taxon>Lupinus</taxon>
    </lineage>
</organism>
<dbReference type="Proteomes" id="UP000188354">
    <property type="component" value="Unassembled WGS sequence"/>
</dbReference>
<reference evidence="2 3" key="1">
    <citation type="journal article" date="2017" name="Plant Biotechnol. J.">
        <title>A comprehensive draft genome sequence for lupin (Lupinus angustifolius), an emerging health food: insights into plant-microbe interactions and legume evolution.</title>
        <authorList>
            <person name="Hane J.K."/>
            <person name="Ming Y."/>
            <person name="Kamphuis L.G."/>
            <person name="Nelson M.N."/>
            <person name="Garg G."/>
            <person name="Atkins C.A."/>
            <person name="Bayer P.E."/>
            <person name="Bravo A."/>
            <person name="Bringans S."/>
            <person name="Cannon S."/>
            <person name="Edwards D."/>
            <person name="Foley R."/>
            <person name="Gao L.L."/>
            <person name="Harrison M.J."/>
            <person name="Huang W."/>
            <person name="Hurgobin B."/>
            <person name="Li S."/>
            <person name="Liu C.W."/>
            <person name="McGrath A."/>
            <person name="Morahan G."/>
            <person name="Murray J."/>
            <person name="Weller J."/>
            <person name="Jian J."/>
            <person name="Singh K.B."/>
        </authorList>
    </citation>
    <scope>NUCLEOTIDE SEQUENCE [LARGE SCALE GENOMIC DNA]</scope>
    <source>
        <strain evidence="3">cv. Tanjil</strain>
        <tissue evidence="2">Whole plant</tissue>
    </source>
</reference>
<accession>A0A394DEE5</accession>
<comment type="caution">
    <text evidence="2">The sequence shown here is derived from an EMBL/GenBank/DDBJ whole genome shotgun (WGS) entry which is preliminary data.</text>
</comment>
<gene>
    <name evidence="2" type="ORF">TanjilG_31644</name>
</gene>
<evidence type="ECO:0000256" key="1">
    <source>
        <dbReference type="SAM" id="MobiDB-lite"/>
    </source>
</evidence>
<name>A0A394DEE5_LUPAN</name>
<evidence type="ECO:0000313" key="3">
    <source>
        <dbReference type="Proteomes" id="UP000188354"/>
    </source>
</evidence>
<evidence type="ECO:0000313" key="2">
    <source>
        <dbReference type="EMBL" id="OIW21309.1"/>
    </source>
</evidence>
<keyword evidence="3" id="KW-1185">Reference proteome</keyword>
<dbReference type="Gramene" id="OIW21309">
    <property type="protein sequence ID" value="OIW21309"/>
    <property type="gene ID" value="TanjilG_31644"/>
</dbReference>
<feature type="region of interest" description="Disordered" evidence="1">
    <location>
        <begin position="196"/>
        <end position="215"/>
    </location>
</feature>
<proteinExistence type="predicted"/>
<protein>
    <submittedName>
        <fullName evidence="2">Uncharacterized protein</fullName>
    </submittedName>
</protein>
<dbReference type="AlphaFoldDB" id="A0A394DEE5"/>
<sequence length="215" mass="24145">MPSKAKIHRISAIHFRPVNNRVDVFSYNRDFEILVALHGDGPNPLVVSQTASATSRVSPRLVVPNDSPRVVPVSDNGMFVHLVSRRTGPCRIFTRVVKNGIRRGSDPIVVEAEHLIIEFWARREARSQRSGMTINDFSDSEDEDEDEEEMAIPNALWYSADVVVLVPEHVVTPLVEEHHAGEELISYPLVIIINSDTEMEEDPKEDPDEPESSDS</sequence>
<feature type="compositionally biased region" description="Acidic residues" evidence="1">
    <location>
        <begin position="197"/>
        <end position="215"/>
    </location>
</feature>